<dbReference type="AlphaFoldDB" id="A0A401J289"/>
<evidence type="ECO:0000256" key="1">
    <source>
        <dbReference type="SAM" id="MobiDB-lite"/>
    </source>
</evidence>
<comment type="caution">
    <text evidence="2">The sequence shown here is derived from an EMBL/GenBank/DDBJ whole genome shotgun (WGS) entry which is preliminary data.</text>
</comment>
<dbReference type="Proteomes" id="UP000290975">
    <property type="component" value="Unassembled WGS sequence"/>
</dbReference>
<feature type="compositionally biased region" description="Low complexity" evidence="1">
    <location>
        <begin position="218"/>
        <end position="230"/>
    </location>
</feature>
<gene>
    <name evidence="2" type="ORF">MBESOW_P1980</name>
</gene>
<dbReference type="EMBL" id="BBQY01000005">
    <property type="protein sequence ID" value="GBH30725.1"/>
    <property type="molecule type" value="Genomic_DNA"/>
</dbReference>
<reference evidence="2 3" key="1">
    <citation type="submission" date="2014-12" db="EMBL/GenBank/DDBJ databases">
        <title>Whole genome sequencing of Sphingobium xenophagum OW59.</title>
        <authorList>
            <person name="Ohta Y."/>
            <person name="Nishi S."/>
            <person name="Hatada Y."/>
        </authorList>
    </citation>
    <scope>NUCLEOTIDE SEQUENCE [LARGE SCALE GENOMIC DNA]</scope>
    <source>
        <strain evidence="2 3">OW59</strain>
    </source>
</reference>
<sequence>MAKRLSVVSVSDWGIHKSRALCLIRSMLQFDLFAPSIPTPAPAPVVGLPDIVRIIAEHSGRPRYTFMVLDLIARAARTNGEAGPLVREGEVLVPIREWLAAAIAPSGARHHQRRATADKVRAALAAKGELPGDPVEAARRVDAELSERIRETGMTAISRAVSELVKAGLIRRHYQGFFVDHENRGAQRHAVYTVTDAVRAALQPSIVTSENRRQPYVRGAHAQPRAAAAR</sequence>
<proteinExistence type="predicted"/>
<name>A0A401J289_SPHXE</name>
<evidence type="ECO:0000313" key="2">
    <source>
        <dbReference type="EMBL" id="GBH30725.1"/>
    </source>
</evidence>
<feature type="region of interest" description="Disordered" evidence="1">
    <location>
        <begin position="211"/>
        <end position="230"/>
    </location>
</feature>
<protein>
    <submittedName>
        <fullName evidence="2">Uncharacterized protein</fullName>
    </submittedName>
</protein>
<organism evidence="2 3">
    <name type="scientific">Sphingobium xenophagum</name>
    <dbReference type="NCBI Taxonomy" id="121428"/>
    <lineage>
        <taxon>Bacteria</taxon>
        <taxon>Pseudomonadati</taxon>
        <taxon>Pseudomonadota</taxon>
        <taxon>Alphaproteobacteria</taxon>
        <taxon>Sphingomonadales</taxon>
        <taxon>Sphingomonadaceae</taxon>
        <taxon>Sphingobium</taxon>
    </lineage>
</organism>
<dbReference type="STRING" id="1192759.GCA_000277525_04002"/>
<keyword evidence="3" id="KW-1185">Reference proteome</keyword>
<evidence type="ECO:0000313" key="3">
    <source>
        <dbReference type="Proteomes" id="UP000290975"/>
    </source>
</evidence>
<accession>A0A401J289</accession>